<dbReference type="Proteomes" id="UP000609879">
    <property type="component" value="Unassembled WGS sequence"/>
</dbReference>
<dbReference type="InterPro" id="IPR000073">
    <property type="entry name" value="AB_hydrolase_1"/>
</dbReference>
<organism evidence="3 4">
    <name type="scientific">Paractinoplanes deccanensis</name>
    <dbReference type="NCBI Taxonomy" id="113561"/>
    <lineage>
        <taxon>Bacteria</taxon>
        <taxon>Bacillati</taxon>
        <taxon>Actinomycetota</taxon>
        <taxon>Actinomycetes</taxon>
        <taxon>Micromonosporales</taxon>
        <taxon>Micromonosporaceae</taxon>
        <taxon>Paractinoplanes</taxon>
    </lineage>
</organism>
<dbReference type="PRINTS" id="PR00412">
    <property type="entry name" value="EPOXHYDRLASE"/>
</dbReference>
<keyword evidence="4" id="KW-1185">Reference proteome</keyword>
<evidence type="ECO:0000313" key="4">
    <source>
        <dbReference type="Proteomes" id="UP000609879"/>
    </source>
</evidence>
<comment type="caution">
    <text evidence="3">The sequence shown here is derived from an EMBL/GenBank/DDBJ whole genome shotgun (WGS) entry which is preliminary data.</text>
</comment>
<name>A0ABQ3YGX6_9ACTN</name>
<dbReference type="Pfam" id="PF00561">
    <property type="entry name" value="Abhydrolase_1"/>
    <property type="match status" value="1"/>
</dbReference>
<dbReference type="PANTHER" id="PTHR43329">
    <property type="entry name" value="EPOXIDE HYDROLASE"/>
    <property type="match status" value="1"/>
</dbReference>
<evidence type="ECO:0000259" key="2">
    <source>
        <dbReference type="Pfam" id="PF00561"/>
    </source>
</evidence>
<feature type="domain" description="AB hydrolase-1" evidence="2">
    <location>
        <begin position="30"/>
        <end position="276"/>
    </location>
</feature>
<dbReference type="EMBL" id="BOMI01000165">
    <property type="protein sequence ID" value="GID79261.1"/>
    <property type="molecule type" value="Genomic_DNA"/>
</dbReference>
<evidence type="ECO:0000256" key="1">
    <source>
        <dbReference type="ARBA" id="ARBA00022801"/>
    </source>
</evidence>
<dbReference type="RefSeq" id="WP_239169377.1">
    <property type="nucleotide sequence ID" value="NZ_BAAABO010000011.1"/>
</dbReference>
<dbReference type="SUPFAM" id="SSF53474">
    <property type="entry name" value="alpha/beta-Hydrolases"/>
    <property type="match status" value="1"/>
</dbReference>
<keyword evidence="1 3" id="KW-0378">Hydrolase</keyword>
<evidence type="ECO:0000313" key="3">
    <source>
        <dbReference type="EMBL" id="GID79261.1"/>
    </source>
</evidence>
<dbReference type="Gene3D" id="3.40.50.1820">
    <property type="entry name" value="alpha/beta hydrolase"/>
    <property type="match status" value="1"/>
</dbReference>
<dbReference type="InterPro" id="IPR029058">
    <property type="entry name" value="AB_hydrolase_fold"/>
</dbReference>
<gene>
    <name evidence="3" type="ORF">Ade02nite_79020</name>
</gene>
<dbReference type="InterPro" id="IPR000639">
    <property type="entry name" value="Epox_hydrolase-like"/>
</dbReference>
<reference evidence="3 4" key="1">
    <citation type="submission" date="2021-01" db="EMBL/GenBank/DDBJ databases">
        <title>Whole genome shotgun sequence of Actinoplanes deccanensis NBRC 13994.</title>
        <authorList>
            <person name="Komaki H."/>
            <person name="Tamura T."/>
        </authorList>
    </citation>
    <scope>NUCLEOTIDE SEQUENCE [LARGE SCALE GENOMIC DNA]</scope>
    <source>
        <strain evidence="3 4">NBRC 13994</strain>
    </source>
</reference>
<dbReference type="GO" id="GO:0016787">
    <property type="term" value="F:hydrolase activity"/>
    <property type="evidence" value="ECO:0007669"/>
    <property type="project" value="UniProtKB-KW"/>
</dbReference>
<sequence>MCDAMFDGFDDEFLDVGEVGLRVRYAGDGPPVLLIHGHPRTGATWHRVAPLMLRAGFTVVCPDMRGYGRSSKAPIETDHSQQSKRAVAADLVTLMRKLGHESFAAVGHDRGCYVALRLALDHPAAVSRLVVLDGVPISEALARCDARFAHDWYHWFFFAQPDKPERAILADPTLWYKGDPGRMGAENYAEFREATSDPDTVRAMLEDYRAGLGVDHEHELTDRARGTTIACPTLFAWSTHDDMEQLYGDPLAIWRRWAPDVRGVPIESGHHVAEENPEALAAALISFLGPSPSGRATTRPPGIAR</sequence>
<dbReference type="PRINTS" id="PR00111">
    <property type="entry name" value="ABHYDROLASE"/>
</dbReference>
<protein>
    <submittedName>
        <fullName evidence="3">Hydrolase</fullName>
    </submittedName>
</protein>
<accession>A0ABQ3YGX6</accession>
<proteinExistence type="predicted"/>